<dbReference type="RefSeq" id="WP_342756733.1">
    <property type="nucleotide sequence ID" value="NZ_CP146256.1"/>
</dbReference>
<name>A0ABZ3EUW7_9FIRM</name>
<gene>
    <name evidence="1" type="ORF">V6984_16680</name>
</gene>
<reference evidence="1 2" key="1">
    <citation type="submission" date="2024-02" db="EMBL/GenBank/DDBJ databases">
        <title>Bacterial strain from lacustrine sediment.</title>
        <authorList>
            <person name="Petit C."/>
            <person name="Fadhlaoui K."/>
        </authorList>
    </citation>
    <scope>NUCLEOTIDE SEQUENCE [LARGE SCALE GENOMIC DNA]</scope>
    <source>
        <strain evidence="1 2">IPX-CK</strain>
    </source>
</reference>
<sequence length="202" mass="24704">MENVLYDPLPEEWNGYQVNTWFQIGIQVYKTYDDDTLLDFEKDSIIKYLLFGDEDDNVREHPEGEELEECIKWFLNGWSHDNPSKRVNKQKVMDFYNDQWRIYADFRQIYGINLNDADLHWWEFNGLLWNMPHKQSSFLQVVEMRRKEIRKNMSKEEQAFIREAKEVYALKQPEAERKFTPKEKVKIDDFDRMMKERRNKGK</sequence>
<dbReference type="EMBL" id="CP146256">
    <property type="protein sequence ID" value="XAH73126.1"/>
    <property type="molecule type" value="Genomic_DNA"/>
</dbReference>
<dbReference type="InterPro" id="IPR009660">
    <property type="entry name" value="Phage_A500_Gp15"/>
</dbReference>
<accession>A0ABZ3EUW7</accession>
<dbReference type="Pfam" id="PF06854">
    <property type="entry name" value="Phage_Gp15"/>
    <property type="match status" value="1"/>
</dbReference>
<dbReference type="Proteomes" id="UP001451571">
    <property type="component" value="Chromosome"/>
</dbReference>
<protein>
    <submittedName>
        <fullName evidence="1">Gp15 family bacteriophage protein</fullName>
    </submittedName>
</protein>
<proteinExistence type="predicted"/>
<keyword evidence="2" id="KW-1185">Reference proteome</keyword>
<organism evidence="1 2">
    <name type="scientific">Kineothrix sedimenti</name>
    <dbReference type="NCBI Taxonomy" id="3123317"/>
    <lineage>
        <taxon>Bacteria</taxon>
        <taxon>Bacillati</taxon>
        <taxon>Bacillota</taxon>
        <taxon>Clostridia</taxon>
        <taxon>Lachnospirales</taxon>
        <taxon>Lachnospiraceae</taxon>
        <taxon>Kineothrix</taxon>
    </lineage>
</organism>
<evidence type="ECO:0000313" key="2">
    <source>
        <dbReference type="Proteomes" id="UP001451571"/>
    </source>
</evidence>
<evidence type="ECO:0000313" key="1">
    <source>
        <dbReference type="EMBL" id="XAH73126.1"/>
    </source>
</evidence>